<organism evidence="1 2">
    <name type="scientific">Salinibacter ruber</name>
    <dbReference type="NCBI Taxonomy" id="146919"/>
    <lineage>
        <taxon>Bacteria</taxon>
        <taxon>Pseudomonadati</taxon>
        <taxon>Rhodothermota</taxon>
        <taxon>Rhodothermia</taxon>
        <taxon>Rhodothermales</taxon>
        <taxon>Salinibacteraceae</taxon>
        <taxon>Salinibacter</taxon>
    </lineage>
</organism>
<dbReference type="GO" id="GO:0005829">
    <property type="term" value="C:cytosol"/>
    <property type="evidence" value="ECO:0007669"/>
    <property type="project" value="TreeGrafter"/>
</dbReference>
<dbReference type="InterPro" id="IPR003329">
    <property type="entry name" value="Cytidylyl_trans"/>
</dbReference>
<evidence type="ECO:0000313" key="1">
    <source>
        <dbReference type="EMBL" id="MCS3710968.1"/>
    </source>
</evidence>
<protein>
    <submittedName>
        <fullName evidence="1">Spore coat polysaccharide biosynthesis protein SpsF</fullName>
    </submittedName>
</protein>
<dbReference type="AlphaFoldDB" id="A0A9X2TKP7"/>
<dbReference type="Proteomes" id="UP001155057">
    <property type="component" value="Unassembled WGS sequence"/>
</dbReference>
<dbReference type="SUPFAM" id="SSF53448">
    <property type="entry name" value="Nucleotide-diphospho-sugar transferases"/>
    <property type="match status" value="1"/>
</dbReference>
<reference evidence="1" key="1">
    <citation type="submission" date="2022-08" db="EMBL/GenBank/DDBJ databases">
        <title>Genomic Encyclopedia of Type Strains, Phase V (KMG-V): Genome sequencing to study the core and pangenomes of soil and plant-associated prokaryotes.</title>
        <authorList>
            <person name="Whitman W."/>
        </authorList>
    </citation>
    <scope>NUCLEOTIDE SEQUENCE</scope>
    <source>
        <strain evidence="1">SP3049</strain>
    </source>
</reference>
<accession>A0A9X2TKP7</accession>
<proteinExistence type="predicted"/>
<dbReference type="EMBL" id="JANUAE010000009">
    <property type="protein sequence ID" value="MCS3710968.1"/>
    <property type="molecule type" value="Genomic_DNA"/>
</dbReference>
<dbReference type="PANTHER" id="PTHR42866">
    <property type="entry name" value="3-DEOXY-MANNO-OCTULOSONATE CYTIDYLYLTRANSFERASE"/>
    <property type="match status" value="1"/>
</dbReference>
<dbReference type="Gene3D" id="3.90.550.10">
    <property type="entry name" value="Spore Coat Polysaccharide Biosynthesis Protein SpsA, Chain A"/>
    <property type="match status" value="1"/>
</dbReference>
<evidence type="ECO:0000313" key="2">
    <source>
        <dbReference type="Proteomes" id="UP001155057"/>
    </source>
</evidence>
<dbReference type="InterPro" id="IPR029044">
    <property type="entry name" value="Nucleotide-diphossugar_trans"/>
</dbReference>
<comment type="caution">
    <text evidence="1">The sequence shown here is derived from an EMBL/GenBank/DDBJ whole genome shotgun (WGS) entry which is preliminary data.</text>
</comment>
<dbReference type="PANTHER" id="PTHR42866:SF1">
    <property type="entry name" value="SPORE COAT POLYSACCHARIDE BIOSYNTHESIS PROTEIN SPSF"/>
    <property type="match status" value="1"/>
</dbReference>
<name>A0A9X2TKP7_9BACT</name>
<gene>
    <name evidence="1" type="ORF">GGP61_002594</name>
</gene>
<dbReference type="Pfam" id="PF02348">
    <property type="entry name" value="CTP_transf_3"/>
    <property type="match status" value="1"/>
</dbReference>
<sequence length="213" mass="24533">MIDWVVERADQISEVDETVVATSVLEREKPLVEHLCAQEVSVVRGPEEDVLNRFVQAAEAEEADAVVRLTADCPLLMPEVSDQVIRAFKRRECDYASNTIERTYPRGLDTEVIATQVLQNTAREATSPADREHVTRYARQRPEQFRLCSVTDGVDRSDLRWTVDEEEDLELIRRIYEALGEQAIGTNYEDVLVILEERPEWTDINRQIEQKKC</sequence>